<evidence type="ECO:0000256" key="6">
    <source>
        <dbReference type="ARBA" id="ARBA00023136"/>
    </source>
</evidence>
<keyword evidence="6 7" id="KW-0472">Membrane</keyword>
<dbReference type="PANTHER" id="PTHR30086:SF14">
    <property type="entry name" value="HOMOSERINE_HOMOSERINE LACTONE EFFLUX PROTEIN"/>
    <property type="match status" value="1"/>
</dbReference>
<feature type="transmembrane region" description="Helical" evidence="7">
    <location>
        <begin position="186"/>
        <end position="205"/>
    </location>
</feature>
<dbReference type="AlphaFoldDB" id="A0A1I1JQM6"/>
<dbReference type="GO" id="GO:0042970">
    <property type="term" value="F:homoserine transmembrane transporter activity"/>
    <property type="evidence" value="ECO:0007669"/>
    <property type="project" value="TreeGrafter"/>
</dbReference>
<proteinExistence type="inferred from homology"/>
<protein>
    <submittedName>
        <fullName evidence="8">Homoserine/homoserine lactone efflux protein</fullName>
    </submittedName>
</protein>
<gene>
    <name evidence="8" type="ORF">SAMN05421848_1552</name>
</gene>
<comment type="subcellular location">
    <subcellularLocation>
        <location evidence="1">Cell membrane</location>
        <topology evidence="1">Multi-pass membrane protein</topology>
    </subcellularLocation>
</comment>
<evidence type="ECO:0000256" key="3">
    <source>
        <dbReference type="ARBA" id="ARBA00022475"/>
    </source>
</evidence>
<evidence type="ECO:0000256" key="4">
    <source>
        <dbReference type="ARBA" id="ARBA00022692"/>
    </source>
</evidence>
<feature type="transmembrane region" description="Helical" evidence="7">
    <location>
        <begin position="151"/>
        <end position="174"/>
    </location>
</feature>
<name>A0A1I1JQM6_9GAMM</name>
<keyword evidence="3" id="KW-1003">Cell membrane</keyword>
<evidence type="ECO:0000313" key="8">
    <source>
        <dbReference type="EMBL" id="SFC47680.1"/>
    </source>
</evidence>
<dbReference type="PIRSF" id="PIRSF006324">
    <property type="entry name" value="LeuE"/>
    <property type="match status" value="1"/>
</dbReference>
<keyword evidence="9" id="KW-1185">Reference proteome</keyword>
<reference evidence="9" key="1">
    <citation type="submission" date="2016-10" db="EMBL/GenBank/DDBJ databases">
        <authorList>
            <person name="Varghese N."/>
            <person name="Submissions S."/>
        </authorList>
    </citation>
    <scope>NUCLEOTIDE SEQUENCE [LARGE SCALE GENOMIC DNA]</scope>
    <source>
        <strain evidence="9">DSM 23439</strain>
    </source>
</reference>
<dbReference type="RefSeq" id="WP_090132571.1">
    <property type="nucleotide sequence ID" value="NZ_FOLY01000003.1"/>
</dbReference>
<evidence type="ECO:0000256" key="7">
    <source>
        <dbReference type="SAM" id="Phobius"/>
    </source>
</evidence>
<dbReference type="NCBIfam" id="NF007812">
    <property type="entry name" value="PRK10520.1"/>
    <property type="match status" value="1"/>
</dbReference>
<dbReference type="OrthoDB" id="9804822at2"/>
<keyword evidence="4 7" id="KW-0812">Transmembrane</keyword>
<feature type="transmembrane region" description="Helical" evidence="7">
    <location>
        <begin position="118"/>
        <end position="139"/>
    </location>
</feature>
<organism evidence="8 9">
    <name type="scientific">Kushneria avicenniae</name>
    <dbReference type="NCBI Taxonomy" id="402385"/>
    <lineage>
        <taxon>Bacteria</taxon>
        <taxon>Pseudomonadati</taxon>
        <taxon>Pseudomonadota</taxon>
        <taxon>Gammaproteobacteria</taxon>
        <taxon>Oceanospirillales</taxon>
        <taxon>Halomonadaceae</taxon>
        <taxon>Kushneria</taxon>
    </lineage>
</organism>
<accession>A0A1I1JQM6</accession>
<feature type="transmembrane region" description="Helical" evidence="7">
    <location>
        <begin position="70"/>
        <end position="88"/>
    </location>
</feature>
<dbReference type="InterPro" id="IPR001123">
    <property type="entry name" value="LeuE-type"/>
</dbReference>
<evidence type="ECO:0000256" key="5">
    <source>
        <dbReference type="ARBA" id="ARBA00022989"/>
    </source>
</evidence>
<dbReference type="EMBL" id="FOLY01000003">
    <property type="protein sequence ID" value="SFC47680.1"/>
    <property type="molecule type" value="Genomic_DNA"/>
</dbReference>
<dbReference type="GO" id="GO:0005886">
    <property type="term" value="C:plasma membrane"/>
    <property type="evidence" value="ECO:0007669"/>
    <property type="project" value="UniProtKB-SubCell"/>
</dbReference>
<feature type="transmembrane region" description="Helical" evidence="7">
    <location>
        <begin position="40"/>
        <end position="64"/>
    </location>
</feature>
<comment type="similarity">
    <text evidence="2">Belongs to the Rht family.</text>
</comment>
<evidence type="ECO:0000256" key="2">
    <source>
        <dbReference type="ARBA" id="ARBA00007928"/>
    </source>
</evidence>
<keyword evidence="5 7" id="KW-1133">Transmembrane helix</keyword>
<dbReference type="Proteomes" id="UP000199046">
    <property type="component" value="Unassembled WGS sequence"/>
</dbReference>
<feature type="transmembrane region" description="Helical" evidence="7">
    <location>
        <begin position="6"/>
        <end position="28"/>
    </location>
</feature>
<sequence length="207" mass="22267">MSAELFWAFLAASILISITPGAGAINTMSNGLRYGLKRTLPAILGLQVGLGIQILVVGAGLGALLASSELAFMVIKWVGVAYLIYLGISKWREKAMDIEASSGDAPREAALTRFWKSVLVNVTNPKATIFMIALLPQFLDPALSRVTQLTVMGATMIGIDILVMCGFAGLATLVARWLRSPRQQRLLNRLFGGLFVFVAGLLATWRA</sequence>
<evidence type="ECO:0000313" key="9">
    <source>
        <dbReference type="Proteomes" id="UP000199046"/>
    </source>
</evidence>
<evidence type="ECO:0000256" key="1">
    <source>
        <dbReference type="ARBA" id="ARBA00004651"/>
    </source>
</evidence>
<dbReference type="Pfam" id="PF01810">
    <property type="entry name" value="LysE"/>
    <property type="match status" value="1"/>
</dbReference>
<dbReference type="PANTHER" id="PTHR30086">
    <property type="entry name" value="ARGININE EXPORTER PROTEIN ARGO"/>
    <property type="match status" value="1"/>
</dbReference>